<reference evidence="2" key="1">
    <citation type="journal article" date="2015" name="Proc. Natl. Acad. Sci. U.S.A.">
        <title>Genome sequencing of adzuki bean (Vigna angularis) provides insight into high starch and low fat accumulation and domestication.</title>
        <authorList>
            <person name="Yang K."/>
            <person name="Tian Z."/>
            <person name="Chen C."/>
            <person name="Luo L."/>
            <person name="Zhao B."/>
            <person name="Wang Z."/>
            <person name="Yu L."/>
            <person name="Li Y."/>
            <person name="Sun Y."/>
            <person name="Li W."/>
            <person name="Chen Y."/>
            <person name="Li Y."/>
            <person name="Zhang Y."/>
            <person name="Ai D."/>
            <person name="Zhao J."/>
            <person name="Shang C."/>
            <person name="Ma Y."/>
            <person name="Wu B."/>
            <person name="Wang M."/>
            <person name="Gao L."/>
            <person name="Sun D."/>
            <person name="Zhang P."/>
            <person name="Guo F."/>
            <person name="Wang W."/>
            <person name="Li Y."/>
            <person name="Wang J."/>
            <person name="Varshney R.K."/>
            <person name="Wang J."/>
            <person name="Ling H.Q."/>
            <person name="Wan P."/>
        </authorList>
    </citation>
    <scope>NUCLEOTIDE SEQUENCE</scope>
    <source>
        <strain evidence="2">cv. Jingnong 6</strain>
    </source>
</reference>
<protein>
    <submittedName>
        <fullName evidence="1">Uncharacterized protein</fullName>
    </submittedName>
</protein>
<evidence type="ECO:0000313" key="1">
    <source>
        <dbReference type="EMBL" id="KOM46425.1"/>
    </source>
</evidence>
<dbReference type="Gramene" id="KOM46425">
    <property type="protein sequence ID" value="KOM46425"/>
    <property type="gene ID" value="LR48_Vigan07g012900"/>
</dbReference>
<proteinExistence type="predicted"/>
<dbReference type="Proteomes" id="UP000053144">
    <property type="component" value="Chromosome 7"/>
</dbReference>
<accession>A0A0L9UU76</accession>
<name>A0A0L9UU76_PHAAN</name>
<dbReference type="AlphaFoldDB" id="A0A0L9UU76"/>
<organism evidence="1 2">
    <name type="scientific">Phaseolus angularis</name>
    <name type="common">Azuki bean</name>
    <name type="synonym">Vigna angularis</name>
    <dbReference type="NCBI Taxonomy" id="3914"/>
    <lineage>
        <taxon>Eukaryota</taxon>
        <taxon>Viridiplantae</taxon>
        <taxon>Streptophyta</taxon>
        <taxon>Embryophyta</taxon>
        <taxon>Tracheophyta</taxon>
        <taxon>Spermatophyta</taxon>
        <taxon>Magnoliopsida</taxon>
        <taxon>eudicotyledons</taxon>
        <taxon>Gunneridae</taxon>
        <taxon>Pentapetalae</taxon>
        <taxon>rosids</taxon>
        <taxon>fabids</taxon>
        <taxon>Fabales</taxon>
        <taxon>Fabaceae</taxon>
        <taxon>Papilionoideae</taxon>
        <taxon>50 kb inversion clade</taxon>
        <taxon>NPAAA clade</taxon>
        <taxon>indigoferoid/millettioid clade</taxon>
        <taxon>Phaseoleae</taxon>
        <taxon>Vigna</taxon>
    </lineage>
</organism>
<dbReference type="EMBL" id="CM003377">
    <property type="protein sequence ID" value="KOM46425.1"/>
    <property type="molecule type" value="Genomic_DNA"/>
</dbReference>
<gene>
    <name evidence="1" type="ORF">LR48_Vigan07g012900</name>
</gene>
<evidence type="ECO:0000313" key="2">
    <source>
        <dbReference type="Proteomes" id="UP000053144"/>
    </source>
</evidence>
<sequence>MKKHTILKHLSWNEEGEHGSRSWSVWIIARLHMVQQPTSKQGELFGDFRSSSEAYPALHHGSAHFTSSWSKLGRKWSSCNLLEHFNQGSLTVPFGSARPAN</sequence>